<dbReference type="Proteomes" id="UP000807306">
    <property type="component" value="Unassembled WGS sequence"/>
</dbReference>
<dbReference type="EMBL" id="MU157836">
    <property type="protein sequence ID" value="KAF9531188.1"/>
    <property type="molecule type" value="Genomic_DNA"/>
</dbReference>
<dbReference type="PROSITE" id="PS50837">
    <property type="entry name" value="NACHT"/>
    <property type="match status" value="1"/>
</dbReference>
<protein>
    <recommendedName>
        <fullName evidence="2">NACHT domain-containing protein</fullName>
    </recommendedName>
</protein>
<keyword evidence="1" id="KW-0677">Repeat</keyword>
<evidence type="ECO:0000313" key="3">
    <source>
        <dbReference type="EMBL" id="KAF9531188.1"/>
    </source>
</evidence>
<keyword evidence="4" id="KW-1185">Reference proteome</keyword>
<dbReference type="PANTHER" id="PTHR10039">
    <property type="entry name" value="AMELOGENIN"/>
    <property type="match status" value="1"/>
</dbReference>
<dbReference type="OrthoDB" id="3014077at2759"/>
<dbReference type="SUPFAM" id="SSF52540">
    <property type="entry name" value="P-loop containing nucleoside triphosphate hydrolases"/>
    <property type="match status" value="1"/>
</dbReference>
<sequence>MPSVLSNAQNTHISGGSFTNVGGNLVLHGQGKLSVFDILRERSAPSALLDSNERFNPPRCAEETRQEIIQYIIDWIEDDEESATMLWIFGAAGAGKTALCQTIGEIYQRKARLAGTFFFSRTATTVERNDGNRLIPTLGLQLAEALPQARKQIEKILARDPDLFAKSRRTQMDKLFIQPLQSRTTRAFIKKMIGSMPPPYLVIIDGLDECHDPDVQYDLLRIIASSLPHLRYPLRFLVSSRAESNIVRMFNHDRALLLANSPRIDLGEDRTAGEAIRKYLMRQFDEVKRIHPLRNHLDPYWPSQAILQHLVDKSSTQFIYPSTVMRYIQEPRARPDERLDIILGKCPPPMQDKPFAALDALYIHVFSNLQDHQHRQLIQTIGVIFLALSDMPQYRYLKASPAQLEDYLNLRPGDMTMLLDDFQSLISLPSNRLEPIRVLHVSLFDFFLDKSRSEHLYMDLGFAHQILAEHNLRQWQGRVTQMHDRQCFRFLLHCHAAHLPETLMANLQSFSELYKNVLGNADPSSLETFLFLPFIFQLFFSILLRQGFTESLTWHTLHAKRIKKQLQSVLGARLASKSSKMVSPTNFVRVVITTLIFISSLPLQSQIIYQSQHEVYETLAMALFLNSNQAAKASRHLRFFYSCYTLASKYLEQYKEMQIAMKHLLLSCLPHFESDAMPICILYASIIRHDLKYGDEVDEMLRERVVEYLRRVQTEVKHDEMHTFLRVWGLNTDYEWIPATDDALNHHFNLPEVEEKCEFDEETSVVA</sequence>
<evidence type="ECO:0000256" key="1">
    <source>
        <dbReference type="ARBA" id="ARBA00022737"/>
    </source>
</evidence>
<dbReference type="InterPro" id="IPR007111">
    <property type="entry name" value="NACHT_NTPase"/>
</dbReference>
<dbReference type="InterPro" id="IPR027417">
    <property type="entry name" value="P-loop_NTPase"/>
</dbReference>
<dbReference type="Pfam" id="PF24883">
    <property type="entry name" value="NPHP3_N"/>
    <property type="match status" value="1"/>
</dbReference>
<gene>
    <name evidence="3" type="ORF">CPB83DRAFT_849519</name>
</gene>
<dbReference type="AlphaFoldDB" id="A0A9P6EK23"/>
<reference evidence="3" key="1">
    <citation type="submission" date="2020-11" db="EMBL/GenBank/DDBJ databases">
        <authorList>
            <consortium name="DOE Joint Genome Institute"/>
            <person name="Ahrendt S."/>
            <person name="Riley R."/>
            <person name="Andreopoulos W."/>
            <person name="Labutti K."/>
            <person name="Pangilinan J."/>
            <person name="Ruiz-Duenas F.J."/>
            <person name="Barrasa J.M."/>
            <person name="Sanchez-Garcia M."/>
            <person name="Camarero S."/>
            <person name="Miyauchi S."/>
            <person name="Serrano A."/>
            <person name="Linde D."/>
            <person name="Babiker R."/>
            <person name="Drula E."/>
            <person name="Ayuso-Fernandez I."/>
            <person name="Pacheco R."/>
            <person name="Padilla G."/>
            <person name="Ferreira P."/>
            <person name="Barriuso J."/>
            <person name="Kellner H."/>
            <person name="Castanera R."/>
            <person name="Alfaro M."/>
            <person name="Ramirez L."/>
            <person name="Pisabarro A.G."/>
            <person name="Kuo A."/>
            <person name="Tritt A."/>
            <person name="Lipzen A."/>
            <person name="He G."/>
            <person name="Yan M."/>
            <person name="Ng V."/>
            <person name="Cullen D."/>
            <person name="Martin F."/>
            <person name="Rosso M.-N."/>
            <person name="Henrissat B."/>
            <person name="Hibbett D."/>
            <person name="Martinez A.T."/>
            <person name="Grigoriev I.V."/>
        </authorList>
    </citation>
    <scope>NUCLEOTIDE SEQUENCE</scope>
    <source>
        <strain evidence="3">CBS 506.95</strain>
    </source>
</reference>
<comment type="caution">
    <text evidence="3">The sequence shown here is derived from an EMBL/GenBank/DDBJ whole genome shotgun (WGS) entry which is preliminary data.</text>
</comment>
<dbReference type="Gene3D" id="3.40.50.300">
    <property type="entry name" value="P-loop containing nucleotide triphosphate hydrolases"/>
    <property type="match status" value="1"/>
</dbReference>
<accession>A0A9P6EK23</accession>
<evidence type="ECO:0000259" key="2">
    <source>
        <dbReference type="PROSITE" id="PS50837"/>
    </source>
</evidence>
<name>A0A9P6EK23_9AGAR</name>
<evidence type="ECO:0000313" key="4">
    <source>
        <dbReference type="Proteomes" id="UP000807306"/>
    </source>
</evidence>
<organism evidence="3 4">
    <name type="scientific">Crepidotus variabilis</name>
    <dbReference type="NCBI Taxonomy" id="179855"/>
    <lineage>
        <taxon>Eukaryota</taxon>
        <taxon>Fungi</taxon>
        <taxon>Dikarya</taxon>
        <taxon>Basidiomycota</taxon>
        <taxon>Agaricomycotina</taxon>
        <taxon>Agaricomycetes</taxon>
        <taxon>Agaricomycetidae</taxon>
        <taxon>Agaricales</taxon>
        <taxon>Agaricineae</taxon>
        <taxon>Crepidotaceae</taxon>
        <taxon>Crepidotus</taxon>
    </lineage>
</organism>
<dbReference type="InterPro" id="IPR056884">
    <property type="entry name" value="NPHP3-like_N"/>
</dbReference>
<proteinExistence type="predicted"/>
<feature type="domain" description="NACHT" evidence="2">
    <location>
        <begin position="84"/>
        <end position="241"/>
    </location>
</feature>
<dbReference type="PANTHER" id="PTHR10039:SF14">
    <property type="entry name" value="NACHT DOMAIN-CONTAINING PROTEIN"/>
    <property type="match status" value="1"/>
</dbReference>